<reference evidence="3" key="2">
    <citation type="journal article" date="2007" name="Science">
        <title>Draft genome sequence of the sexually transmitted pathogen Trichomonas vaginalis.</title>
        <authorList>
            <person name="Carlton J.M."/>
            <person name="Hirt R.P."/>
            <person name="Silva J.C."/>
            <person name="Delcher A.L."/>
            <person name="Schatz M."/>
            <person name="Zhao Q."/>
            <person name="Wortman J.R."/>
            <person name="Bidwell S.L."/>
            <person name="Alsmark U.C.M."/>
            <person name="Besteiro S."/>
            <person name="Sicheritz-Ponten T."/>
            <person name="Noel C.J."/>
            <person name="Dacks J.B."/>
            <person name="Foster P.G."/>
            <person name="Simillion C."/>
            <person name="Van de Peer Y."/>
            <person name="Miranda-Saavedra D."/>
            <person name="Barton G.J."/>
            <person name="Westrop G.D."/>
            <person name="Mueller S."/>
            <person name="Dessi D."/>
            <person name="Fiori P.L."/>
            <person name="Ren Q."/>
            <person name="Paulsen I."/>
            <person name="Zhang H."/>
            <person name="Bastida-Corcuera F.D."/>
            <person name="Simoes-Barbosa A."/>
            <person name="Brown M.T."/>
            <person name="Hayes R.D."/>
            <person name="Mukherjee M."/>
            <person name="Okumura C.Y."/>
            <person name="Schneider R."/>
            <person name="Smith A.J."/>
            <person name="Vanacova S."/>
            <person name="Villalvazo M."/>
            <person name="Haas B.J."/>
            <person name="Pertea M."/>
            <person name="Feldblyum T.V."/>
            <person name="Utterback T.R."/>
            <person name="Shu C.L."/>
            <person name="Osoegawa K."/>
            <person name="de Jong P.J."/>
            <person name="Hrdy I."/>
            <person name="Horvathova L."/>
            <person name="Zubacova Z."/>
            <person name="Dolezal P."/>
            <person name="Malik S.B."/>
            <person name="Logsdon J.M. Jr."/>
            <person name="Henze K."/>
            <person name="Gupta A."/>
            <person name="Wang C.C."/>
            <person name="Dunne R.L."/>
            <person name="Upcroft J.A."/>
            <person name="Upcroft P."/>
            <person name="White O."/>
            <person name="Salzberg S.L."/>
            <person name="Tang P."/>
            <person name="Chiu C.-H."/>
            <person name="Lee Y.-S."/>
            <person name="Embley T.M."/>
            <person name="Coombs G.H."/>
            <person name="Mottram J.C."/>
            <person name="Tachezy J."/>
            <person name="Fraser-Liggett C.M."/>
            <person name="Johnson P.J."/>
        </authorList>
    </citation>
    <scope>NUCLEOTIDE SEQUENCE [LARGE SCALE GENOMIC DNA]</scope>
    <source>
        <strain evidence="3">G3</strain>
    </source>
</reference>
<organism evidence="3 4">
    <name type="scientific">Trichomonas vaginalis (strain ATCC PRA-98 / G3)</name>
    <dbReference type="NCBI Taxonomy" id="412133"/>
    <lineage>
        <taxon>Eukaryota</taxon>
        <taxon>Metamonada</taxon>
        <taxon>Parabasalia</taxon>
        <taxon>Trichomonadida</taxon>
        <taxon>Trichomonadidae</taxon>
        <taxon>Trichomonas</taxon>
    </lineage>
</organism>
<reference evidence="3" key="1">
    <citation type="submission" date="2006-10" db="EMBL/GenBank/DDBJ databases">
        <authorList>
            <person name="Amadeo P."/>
            <person name="Zhao Q."/>
            <person name="Wortman J."/>
            <person name="Fraser-Liggett C."/>
            <person name="Carlton J."/>
        </authorList>
    </citation>
    <scope>NUCLEOTIDE SEQUENCE</scope>
    <source>
        <strain evidence="3">G3</strain>
    </source>
</reference>
<feature type="chain" id="PRO_5013039538" evidence="2">
    <location>
        <begin position="16"/>
        <end position="974"/>
    </location>
</feature>
<sequence>MVIFLLFAISNCISCCIYTKSENLCPKDDIKVPIHNYSDWDDLKRKIENDTVVIFNIADSIVQDNTFFDTIRLGFSCNFSIVGLNQDTKLKFDALAYYFSYDITLMNIMIYMNSFHLSAKDLILINTKFNLEKEFLISCNSISSDLTSLPPYLNLQTSKFQIISNSSVENIQSTIEFKSISSNVDIDIINSTENIDFGAVFRGFSILLGKDNKIQINPFQCSVNMTINMIAPNRNLILSKYFISRAIHDSSIHFNLIEPTNVYAVNFRSNNFDYYLIDHQNVQFYVHAFNDINFESNIKPNLINFDLVNSNATFEFSNNSYIQRLDSFNSNITFISTQHNNYKVELVYSDIRKSTIKSSEIVVGLNNGANFSNSYFYGHYVLDGINFRCSGVHSYFQNVEIVNNMTMTFAHPTNNTLQIDNFINDSQKNLGFVLKSGSTYYSNFICSHQKDFIKNNRIRFSYEDSIMIYDILNHESETKGEYCIDLKRIDNNQYKENLKMCHVQSSNKNCPSQYIQNMNFDKYYANESSSVNIFFVMNNADTIDLSQCHKNVAIEWINSNSSQLDLTIIGTSFITLELIGINAYFSNEIECETLILRNSNVNSKFSADEIKFDQSSSFIKDNLITTKYELLNYSPKIISFEEETIKIDHMSFINNETITIDNNLAWNTEINLNYQSPGFLNLINTNPRSYIIINSMNPSATNKLKIDPCGIVAFRSITGKIPIIFSISSETEFLILNNDTIYFDNITINNSLNFVLGNEINVLNLRIDPSGHIESGFVVGDEVSFGYKNYQYIGNVSISQMNFDQFSLLNIIYKPKKAAKLEINLSATSIPYIEMEYYGSIKGKIDFNLVDDEIFGVNNNIADIKVPVLKITNAKCKNWKMNNQFKKEKLIDIECMTENNITTFYIARKHILDNFTKAIIIIISIACFGFLAYGAFTVFVKLKRKSELKYLNKIYEEQSTEQSLPEKSDDSDAY</sequence>
<dbReference type="EMBL" id="DS113345">
    <property type="protein sequence ID" value="EAY10068.1"/>
    <property type="molecule type" value="Genomic_DNA"/>
</dbReference>
<keyword evidence="1" id="KW-1133">Transmembrane helix</keyword>
<dbReference type="KEGG" id="tva:4767999"/>
<feature type="signal peptide" evidence="2">
    <location>
        <begin position="1"/>
        <end position="15"/>
    </location>
</feature>
<dbReference type="VEuPathDB" id="TrichDB:TVAGG3_0309470"/>
<dbReference type="InParanoid" id="A2EBC3"/>
<protein>
    <submittedName>
        <fullName evidence="3">Uncharacterized protein</fullName>
    </submittedName>
</protein>
<keyword evidence="4" id="KW-1185">Reference proteome</keyword>
<dbReference type="RefSeq" id="XP_001322291.1">
    <property type="nucleotide sequence ID" value="XM_001322256.1"/>
</dbReference>
<keyword evidence="1" id="KW-0472">Membrane</keyword>
<evidence type="ECO:0000256" key="1">
    <source>
        <dbReference type="SAM" id="Phobius"/>
    </source>
</evidence>
<gene>
    <name evidence="3" type="ORF">TVAG_329550</name>
</gene>
<keyword evidence="2" id="KW-0732">Signal</keyword>
<proteinExistence type="predicted"/>
<keyword evidence="1" id="KW-0812">Transmembrane</keyword>
<feature type="transmembrane region" description="Helical" evidence="1">
    <location>
        <begin position="918"/>
        <end position="940"/>
    </location>
</feature>
<dbReference type="Proteomes" id="UP000001542">
    <property type="component" value="Unassembled WGS sequence"/>
</dbReference>
<evidence type="ECO:0000256" key="2">
    <source>
        <dbReference type="SAM" id="SignalP"/>
    </source>
</evidence>
<evidence type="ECO:0000313" key="3">
    <source>
        <dbReference type="EMBL" id="EAY10068.1"/>
    </source>
</evidence>
<dbReference type="AlphaFoldDB" id="A2EBC3"/>
<name>A2EBC3_TRIV3</name>
<accession>A2EBC3</accession>
<evidence type="ECO:0000313" key="4">
    <source>
        <dbReference type="Proteomes" id="UP000001542"/>
    </source>
</evidence>
<dbReference type="VEuPathDB" id="TrichDB:TVAG_329550"/>